<name>A0A7S2UQG1_9STRA</name>
<feature type="transmembrane region" description="Helical" evidence="1">
    <location>
        <begin position="44"/>
        <end position="65"/>
    </location>
</feature>
<proteinExistence type="predicted"/>
<protein>
    <submittedName>
        <fullName evidence="2">Uncharacterized protein</fullName>
    </submittedName>
</protein>
<evidence type="ECO:0000313" key="2">
    <source>
        <dbReference type="EMBL" id="CAD9826993.1"/>
    </source>
</evidence>
<keyword evidence="1" id="KW-0472">Membrane</keyword>
<sequence length="110" mass="12403">MLFCCYYSSWSTSLGLYPCSETCHTTRALAIFCLYSSLLSIIKYRHIFLLLAFNAVTLCSVAFALRRRSAAMLAMFTLDWSFMCDDGSCIDSILADSSLNLMSLNDFIEN</sequence>
<dbReference type="EMBL" id="HBHQ01027792">
    <property type="protein sequence ID" value="CAD9826993.1"/>
    <property type="molecule type" value="Transcribed_RNA"/>
</dbReference>
<gene>
    <name evidence="2" type="ORF">ASEP1449_LOCUS18827</name>
</gene>
<reference evidence="2" key="1">
    <citation type="submission" date="2021-01" db="EMBL/GenBank/DDBJ databases">
        <authorList>
            <person name="Corre E."/>
            <person name="Pelletier E."/>
            <person name="Niang G."/>
            <person name="Scheremetjew M."/>
            <person name="Finn R."/>
            <person name="Kale V."/>
            <person name="Holt S."/>
            <person name="Cochrane G."/>
            <person name="Meng A."/>
            <person name="Brown T."/>
            <person name="Cohen L."/>
        </authorList>
    </citation>
    <scope>NUCLEOTIDE SEQUENCE</scope>
    <source>
        <strain evidence="2">CCMP2084</strain>
    </source>
</reference>
<evidence type="ECO:0000256" key="1">
    <source>
        <dbReference type="SAM" id="Phobius"/>
    </source>
</evidence>
<accession>A0A7S2UQG1</accession>
<keyword evidence="1" id="KW-0812">Transmembrane</keyword>
<dbReference type="AlphaFoldDB" id="A0A7S2UQG1"/>
<organism evidence="2">
    <name type="scientific">Attheya septentrionalis</name>
    <dbReference type="NCBI Taxonomy" id="420275"/>
    <lineage>
        <taxon>Eukaryota</taxon>
        <taxon>Sar</taxon>
        <taxon>Stramenopiles</taxon>
        <taxon>Ochrophyta</taxon>
        <taxon>Bacillariophyta</taxon>
        <taxon>Coscinodiscophyceae</taxon>
        <taxon>Chaetocerotophycidae</taxon>
        <taxon>Chaetocerotales</taxon>
        <taxon>Attheyaceae</taxon>
        <taxon>Attheya</taxon>
    </lineage>
</organism>
<keyword evidence="1" id="KW-1133">Transmembrane helix</keyword>